<evidence type="ECO:0000313" key="1">
    <source>
        <dbReference type="EMBL" id="CAE0412463.1"/>
    </source>
</evidence>
<protein>
    <submittedName>
        <fullName evidence="1">Uncharacterized protein</fullName>
    </submittedName>
</protein>
<dbReference type="EMBL" id="HBIM01011752">
    <property type="protein sequence ID" value="CAE0412463.1"/>
    <property type="molecule type" value="Transcribed_RNA"/>
</dbReference>
<dbReference type="AlphaFoldDB" id="A0A7S3P920"/>
<gene>
    <name evidence="1" type="ORF">ACOF00016_LOCUS9727</name>
</gene>
<organism evidence="1">
    <name type="scientific">Amphora coffeiformis</name>
    <dbReference type="NCBI Taxonomy" id="265554"/>
    <lineage>
        <taxon>Eukaryota</taxon>
        <taxon>Sar</taxon>
        <taxon>Stramenopiles</taxon>
        <taxon>Ochrophyta</taxon>
        <taxon>Bacillariophyta</taxon>
        <taxon>Bacillariophyceae</taxon>
        <taxon>Bacillariophycidae</taxon>
        <taxon>Thalassiophysales</taxon>
        <taxon>Catenulaceae</taxon>
        <taxon>Amphora</taxon>
    </lineage>
</organism>
<name>A0A7S3P920_9STRA</name>
<sequence>MSSGGSMETQTAYTRQAVILRKNLLEWDRTVRSGLSEDWPKSLGRLNAALNQTVNMDKSIVDVMEHFVYLPRKATANPQDIPFFLSTRLEDDAVVAAAADTGEDVDTAFVADFALDATQTDPVRHLVHYEKQAADLAAEYERQMVRF</sequence>
<accession>A0A7S3P920</accession>
<proteinExistence type="predicted"/>
<reference evidence="1" key="1">
    <citation type="submission" date="2021-01" db="EMBL/GenBank/DDBJ databases">
        <authorList>
            <person name="Corre E."/>
            <person name="Pelletier E."/>
            <person name="Niang G."/>
            <person name="Scheremetjew M."/>
            <person name="Finn R."/>
            <person name="Kale V."/>
            <person name="Holt S."/>
            <person name="Cochrane G."/>
            <person name="Meng A."/>
            <person name="Brown T."/>
            <person name="Cohen L."/>
        </authorList>
    </citation>
    <scope>NUCLEOTIDE SEQUENCE</scope>
    <source>
        <strain evidence="1">CCMP127</strain>
    </source>
</reference>